<comment type="caution">
    <text evidence="2">The sequence shown here is derived from an EMBL/GenBank/DDBJ whole genome shotgun (WGS) entry which is preliminary data.</text>
</comment>
<gene>
    <name evidence="2" type="ORF">BCF44_109170</name>
</gene>
<accession>A0A3E0HEJ9</accession>
<dbReference type="EMBL" id="QUNO01000009">
    <property type="protein sequence ID" value="REH43627.1"/>
    <property type="molecule type" value="Genomic_DNA"/>
</dbReference>
<proteinExistence type="predicted"/>
<evidence type="ECO:0000313" key="2">
    <source>
        <dbReference type="EMBL" id="REH43627.1"/>
    </source>
</evidence>
<dbReference type="AlphaFoldDB" id="A0A3E0HEJ9"/>
<dbReference type="Proteomes" id="UP000256269">
    <property type="component" value="Unassembled WGS sequence"/>
</dbReference>
<sequence length="126" mass="13243">MTRAVVNGTARVQDQAMPKPTRLGRADAQKRIAAGSEVLRTAGRAAPSWRRTDNPDGTISYHAADGEHLFDLAGMWALPVAVYLDAVHPIHGVGFAELLWQLGGGGGDALSTAAGVADQIARSSRK</sequence>
<evidence type="ECO:0000256" key="1">
    <source>
        <dbReference type="SAM" id="MobiDB-lite"/>
    </source>
</evidence>
<reference evidence="2 3" key="1">
    <citation type="submission" date="2018-08" db="EMBL/GenBank/DDBJ databases">
        <title>Genomic Encyclopedia of Archaeal and Bacterial Type Strains, Phase II (KMG-II): from individual species to whole genera.</title>
        <authorList>
            <person name="Goeker M."/>
        </authorList>
    </citation>
    <scope>NUCLEOTIDE SEQUENCE [LARGE SCALE GENOMIC DNA]</scope>
    <source>
        <strain evidence="2 3">DSM 45791</strain>
    </source>
</reference>
<protein>
    <submittedName>
        <fullName evidence="2">Uncharacterized protein</fullName>
    </submittedName>
</protein>
<organism evidence="2 3">
    <name type="scientific">Kutzneria buriramensis</name>
    <dbReference type="NCBI Taxonomy" id="1045776"/>
    <lineage>
        <taxon>Bacteria</taxon>
        <taxon>Bacillati</taxon>
        <taxon>Actinomycetota</taxon>
        <taxon>Actinomycetes</taxon>
        <taxon>Pseudonocardiales</taxon>
        <taxon>Pseudonocardiaceae</taxon>
        <taxon>Kutzneria</taxon>
    </lineage>
</organism>
<keyword evidence="3" id="KW-1185">Reference proteome</keyword>
<evidence type="ECO:0000313" key="3">
    <source>
        <dbReference type="Proteomes" id="UP000256269"/>
    </source>
</evidence>
<name>A0A3E0HEJ9_9PSEU</name>
<feature type="region of interest" description="Disordered" evidence="1">
    <location>
        <begin position="1"/>
        <end position="22"/>
    </location>
</feature>